<feature type="region of interest" description="Disordered" evidence="1">
    <location>
        <begin position="47"/>
        <end position="74"/>
    </location>
</feature>
<accession>A0ABD3ETP8</accession>
<reference evidence="2 3" key="1">
    <citation type="submission" date="2024-09" db="EMBL/GenBank/DDBJ databases">
        <title>Genome sequencing and assembly of Phytophthora oleae, isolate VK10A, causative agent of rot of olive drupes.</title>
        <authorList>
            <person name="Conti Taguali S."/>
            <person name="Riolo M."/>
            <person name="La Spada F."/>
            <person name="Cacciola S.O."/>
            <person name="Dionisio G."/>
        </authorList>
    </citation>
    <scope>NUCLEOTIDE SEQUENCE [LARGE SCALE GENOMIC DNA]</scope>
    <source>
        <strain evidence="2 3">VK10A</strain>
    </source>
</reference>
<evidence type="ECO:0000256" key="1">
    <source>
        <dbReference type="SAM" id="MobiDB-lite"/>
    </source>
</evidence>
<dbReference type="AlphaFoldDB" id="A0ABD3ETP8"/>
<protein>
    <submittedName>
        <fullName evidence="2">Uncharacterized protein</fullName>
    </submittedName>
</protein>
<name>A0ABD3ETP8_9STRA</name>
<feature type="compositionally biased region" description="Polar residues" evidence="1">
    <location>
        <begin position="18"/>
        <end position="33"/>
    </location>
</feature>
<feature type="region of interest" description="Disordered" evidence="1">
    <location>
        <begin position="1"/>
        <end position="33"/>
    </location>
</feature>
<dbReference type="EMBL" id="JBIMZQ010000059">
    <property type="protein sequence ID" value="KAL3657883.1"/>
    <property type="molecule type" value="Genomic_DNA"/>
</dbReference>
<gene>
    <name evidence="2" type="ORF">V7S43_017083</name>
</gene>
<comment type="caution">
    <text evidence="2">The sequence shown here is derived from an EMBL/GenBank/DDBJ whole genome shotgun (WGS) entry which is preliminary data.</text>
</comment>
<dbReference type="Proteomes" id="UP001632037">
    <property type="component" value="Unassembled WGS sequence"/>
</dbReference>
<sequence length="148" mass="15834">MTILQASSTSTFRDRDSGQSTPSGTRPHTSQSLRHAVSVLPEVHRGDVRQLSMAVDTPPSVEEATNSERSRGTPEGKDFMCISCSIVLELPKGLGPSEIVCPLFLQLAAVKKPNQSVMPAFGTEKKRSSASLIRLVASLRKGPSMLGS</sequence>
<keyword evidence="3" id="KW-1185">Reference proteome</keyword>
<organism evidence="2 3">
    <name type="scientific">Phytophthora oleae</name>
    <dbReference type="NCBI Taxonomy" id="2107226"/>
    <lineage>
        <taxon>Eukaryota</taxon>
        <taxon>Sar</taxon>
        <taxon>Stramenopiles</taxon>
        <taxon>Oomycota</taxon>
        <taxon>Peronosporomycetes</taxon>
        <taxon>Peronosporales</taxon>
        <taxon>Peronosporaceae</taxon>
        <taxon>Phytophthora</taxon>
    </lineage>
</organism>
<feature type="compositionally biased region" description="Polar residues" evidence="1">
    <location>
        <begin position="1"/>
        <end position="11"/>
    </location>
</feature>
<proteinExistence type="predicted"/>
<evidence type="ECO:0000313" key="2">
    <source>
        <dbReference type="EMBL" id="KAL3657883.1"/>
    </source>
</evidence>
<evidence type="ECO:0000313" key="3">
    <source>
        <dbReference type="Proteomes" id="UP001632037"/>
    </source>
</evidence>